<dbReference type="Proteomes" id="UP000223968">
    <property type="component" value="Unassembled WGS sequence"/>
</dbReference>
<dbReference type="GO" id="GO:0030695">
    <property type="term" value="F:GTPase regulator activity"/>
    <property type="evidence" value="ECO:0007669"/>
    <property type="project" value="UniProtKB-ARBA"/>
</dbReference>
<evidence type="ECO:0000256" key="1">
    <source>
        <dbReference type="ARBA" id="ARBA00004123"/>
    </source>
</evidence>
<dbReference type="STRING" id="1447875.A0A2B7XYG3"/>
<dbReference type="PANTHER" id="PTHR24215:SF10">
    <property type="entry name" value="RHO-GTPASE-ACTIVATING PROTEIN LRG1"/>
    <property type="match status" value="1"/>
</dbReference>
<dbReference type="PANTHER" id="PTHR24215">
    <property type="entry name" value="RHO-GTPASE-ACTIVATING PROTEIN LRG1"/>
    <property type="match status" value="1"/>
</dbReference>
<evidence type="ECO:0000313" key="10">
    <source>
        <dbReference type="EMBL" id="PGH13662.1"/>
    </source>
</evidence>
<feature type="compositionally biased region" description="Low complexity" evidence="7">
    <location>
        <begin position="905"/>
        <end position="919"/>
    </location>
</feature>
<proteinExistence type="predicted"/>
<evidence type="ECO:0000313" key="11">
    <source>
        <dbReference type="Proteomes" id="UP000223968"/>
    </source>
</evidence>
<feature type="domain" description="LIM zinc-binding" evidence="9">
    <location>
        <begin position="492"/>
        <end position="552"/>
    </location>
</feature>
<dbReference type="CDD" id="cd09392">
    <property type="entry name" value="LIM2_Lrg1p_like"/>
    <property type="match status" value="1"/>
</dbReference>
<keyword evidence="6" id="KW-0440">LIM domain</keyword>
<comment type="subcellular location">
    <subcellularLocation>
        <location evidence="1">Nucleus</location>
    </subcellularLocation>
</comment>
<evidence type="ECO:0000259" key="9">
    <source>
        <dbReference type="PROSITE" id="PS50023"/>
    </source>
</evidence>
<feature type="chain" id="PRO_5012337926" description="LIM zinc-binding domain-containing protein" evidence="8">
    <location>
        <begin position="19"/>
        <end position="919"/>
    </location>
</feature>
<dbReference type="EMBL" id="PDNB01000043">
    <property type="protein sequence ID" value="PGH13662.1"/>
    <property type="molecule type" value="Genomic_DNA"/>
</dbReference>
<name>A0A2B7XYG3_9EURO</name>
<dbReference type="GO" id="GO:0005737">
    <property type="term" value="C:cytoplasm"/>
    <property type="evidence" value="ECO:0007669"/>
    <property type="project" value="TreeGrafter"/>
</dbReference>
<evidence type="ECO:0000256" key="2">
    <source>
        <dbReference type="ARBA" id="ARBA00022723"/>
    </source>
</evidence>
<feature type="signal peptide" evidence="8">
    <location>
        <begin position="1"/>
        <end position="18"/>
    </location>
</feature>
<keyword evidence="4 6" id="KW-0862">Zinc</keyword>
<dbReference type="GO" id="GO:0005634">
    <property type="term" value="C:nucleus"/>
    <property type="evidence" value="ECO:0007669"/>
    <property type="project" value="UniProtKB-SubCell"/>
</dbReference>
<dbReference type="GO" id="GO:0030036">
    <property type="term" value="P:actin cytoskeleton organization"/>
    <property type="evidence" value="ECO:0007669"/>
    <property type="project" value="TreeGrafter"/>
</dbReference>
<feature type="compositionally biased region" description="Polar residues" evidence="7">
    <location>
        <begin position="421"/>
        <end position="430"/>
    </location>
</feature>
<dbReference type="SUPFAM" id="SSF57716">
    <property type="entry name" value="Glucocorticoid receptor-like (DNA-binding domain)"/>
    <property type="match status" value="2"/>
</dbReference>
<dbReference type="Pfam" id="PF00412">
    <property type="entry name" value="LIM"/>
    <property type="match status" value="1"/>
</dbReference>
<dbReference type="Gene3D" id="2.10.110.10">
    <property type="entry name" value="Cysteine Rich Protein"/>
    <property type="match status" value="3"/>
</dbReference>
<gene>
    <name evidence="10" type="ORF">AJ79_03510</name>
</gene>
<comment type="caution">
    <text evidence="10">The sequence shown here is derived from an EMBL/GenBank/DDBJ whole genome shotgun (WGS) entry which is preliminary data.</text>
</comment>
<keyword evidence="8" id="KW-0732">Signal</keyword>
<feature type="region of interest" description="Disordered" evidence="7">
    <location>
        <begin position="893"/>
        <end position="919"/>
    </location>
</feature>
<evidence type="ECO:0000256" key="8">
    <source>
        <dbReference type="SAM" id="SignalP"/>
    </source>
</evidence>
<dbReference type="GO" id="GO:0046872">
    <property type="term" value="F:metal ion binding"/>
    <property type="evidence" value="ECO:0007669"/>
    <property type="project" value="UniProtKB-KW"/>
</dbReference>
<feature type="compositionally biased region" description="Polar residues" evidence="7">
    <location>
        <begin position="384"/>
        <end position="410"/>
    </location>
</feature>
<dbReference type="AlphaFoldDB" id="A0A2B7XYG3"/>
<keyword evidence="3" id="KW-0677">Repeat</keyword>
<feature type="region of interest" description="Disordered" evidence="7">
    <location>
        <begin position="233"/>
        <end position="341"/>
    </location>
</feature>
<dbReference type="InterPro" id="IPR001781">
    <property type="entry name" value="Znf_LIM"/>
</dbReference>
<dbReference type="PROSITE" id="PS50023">
    <property type="entry name" value="LIM_DOMAIN_2"/>
    <property type="match status" value="1"/>
</dbReference>
<organism evidence="10 11">
    <name type="scientific">Helicocarpus griseus UAMH5409</name>
    <dbReference type="NCBI Taxonomy" id="1447875"/>
    <lineage>
        <taxon>Eukaryota</taxon>
        <taxon>Fungi</taxon>
        <taxon>Dikarya</taxon>
        <taxon>Ascomycota</taxon>
        <taxon>Pezizomycotina</taxon>
        <taxon>Eurotiomycetes</taxon>
        <taxon>Eurotiomycetidae</taxon>
        <taxon>Onygenales</taxon>
        <taxon>Ajellomycetaceae</taxon>
        <taxon>Helicocarpus</taxon>
    </lineage>
</organism>
<sequence>MDPLSITASISGLLVACAQVVKIASDVRGKYKTASLTISSIATECVTVTTALSHLQVLVIRRADSFDSNTANMFECVITGCKLTLSVLDEYIMELSLDHGELTSKNKAKVVWNESEMKELLQQLRGHESSLNLLLTVMQSQSGTETQDLLRQNQVALTKILARARTSRRKKPPSTLGHSQLAFTDTESILSDAESALSATSFEFDDIIVNSRVYREAMRKNIRKAAKRQTSLLPTGLDGGLGAVAEGNSQHSPVPAASAPNREQGSSRPSPEPAVTAPSQESEIEPPRIRHKFSFESDSTVKGNDHIDEKASPNTPQISIDAAAPFPQSDGPASPKPVVIRGEGLPSIHRKSFAGSINQDNEGSSPSKTNFNGDSDPNPDSDNKSNTTRNQRASSDGASLSTQWRHQLTRTGPPLKLLPDPSSQTNTPIQSPKHVGDHKNFCAVCNGELTGQLDCGVIVISKFFPHHPEKKDGGDANPVALCETDYFRRLDLLCASCGRALRGSYITAMNKKYHIDHFTCMTCHEVFTATDNYYDHDGNPYCQYDYSVQFATRCSGCHIPILTQFVDIERDGKEQSWHPECYMIHKFWNVRLAGCLKSFFPLPESGKIPSREERKQSNERNLAFGAKATEIWSSFSSFEEISASSISDMLMHLDGNFEGIMLAARSCIYYVEVLFSVLDEVSRLRKANGMSEPSYVREAKLFCQKMVKFFSVLSKVIESGSEKVTVTKELLSVVEGMAHYLKLLVRIVLQNAMALESQGGDSSGLDFAIRTLGGAKDSGTPDFGKEDMLTLSKKNSDECPICSEPIVKPCAVQGSIRVHTTCMTCATCSKHLGELVEQARWKVGVGVVCTDCSPSSLDGAKFTPVTILEQYAFLLKVALARLKTVFAFLPEKPNKSMASPRDRSGSLSKSKPVSPSGKS</sequence>
<feature type="region of interest" description="Disordered" evidence="7">
    <location>
        <begin position="355"/>
        <end position="434"/>
    </location>
</feature>
<reference evidence="10 11" key="1">
    <citation type="submission" date="2017-10" db="EMBL/GenBank/DDBJ databases">
        <title>Comparative genomics in systemic dimorphic fungi from Ajellomycetaceae.</title>
        <authorList>
            <person name="Munoz J.F."/>
            <person name="Mcewen J.G."/>
            <person name="Clay O.K."/>
            <person name="Cuomo C.A."/>
        </authorList>
    </citation>
    <scope>NUCLEOTIDE SEQUENCE [LARGE SCALE GENOMIC DNA]</scope>
    <source>
        <strain evidence="10 11">UAMH5409</strain>
    </source>
</reference>
<evidence type="ECO:0000256" key="3">
    <source>
        <dbReference type="ARBA" id="ARBA00022737"/>
    </source>
</evidence>
<dbReference type="SMART" id="SM00132">
    <property type="entry name" value="LIM"/>
    <property type="match status" value="2"/>
</dbReference>
<feature type="compositionally biased region" description="Polar residues" evidence="7">
    <location>
        <begin position="355"/>
        <end position="373"/>
    </location>
</feature>
<evidence type="ECO:0000256" key="6">
    <source>
        <dbReference type="PROSITE-ProRule" id="PRU00125"/>
    </source>
</evidence>
<dbReference type="OrthoDB" id="20689at2759"/>
<keyword evidence="11" id="KW-1185">Reference proteome</keyword>
<evidence type="ECO:0000256" key="7">
    <source>
        <dbReference type="SAM" id="MobiDB-lite"/>
    </source>
</evidence>
<evidence type="ECO:0000256" key="5">
    <source>
        <dbReference type="ARBA" id="ARBA00023242"/>
    </source>
</evidence>
<dbReference type="PROSITE" id="PS00478">
    <property type="entry name" value="LIM_DOMAIN_1"/>
    <property type="match status" value="1"/>
</dbReference>
<accession>A0A2B7XYG3</accession>
<keyword evidence="2 6" id="KW-0479">Metal-binding</keyword>
<protein>
    <recommendedName>
        <fullName evidence="9">LIM zinc-binding domain-containing protein</fullName>
    </recommendedName>
</protein>
<keyword evidence="5" id="KW-0539">Nucleus</keyword>
<evidence type="ECO:0000256" key="4">
    <source>
        <dbReference type="ARBA" id="ARBA00022833"/>
    </source>
</evidence>